<dbReference type="PROSITE" id="PS00092">
    <property type="entry name" value="N6_MTASE"/>
    <property type="match status" value="1"/>
</dbReference>
<dbReference type="PROSITE" id="PS51143">
    <property type="entry name" value="MT_A70"/>
    <property type="match status" value="1"/>
</dbReference>
<name>A0A1E7YTD4_9PROT</name>
<dbReference type="PANTHER" id="PTHR12829:SF7">
    <property type="entry name" value="N6-ADENOSINE-METHYLTRANSFERASE CATALYTIC SUBUNIT"/>
    <property type="match status" value="1"/>
</dbReference>
<evidence type="ECO:0008006" key="7">
    <source>
        <dbReference type="Google" id="ProtNLM"/>
    </source>
</evidence>
<evidence type="ECO:0000256" key="1">
    <source>
        <dbReference type="ARBA" id="ARBA00022603"/>
    </source>
</evidence>
<comment type="similarity">
    <text evidence="4">Belongs to the MT-A70-like family.</text>
</comment>
<keyword evidence="2" id="KW-0808">Transferase</keyword>
<keyword evidence="3" id="KW-0949">S-adenosyl-L-methionine</keyword>
<dbReference type="GO" id="GO:0032259">
    <property type="term" value="P:methylation"/>
    <property type="evidence" value="ECO:0007669"/>
    <property type="project" value="UniProtKB-KW"/>
</dbReference>
<proteinExistence type="inferred from homology"/>
<organism evidence="5 6">
    <name type="scientific">Acidithiobacillus caldus</name>
    <dbReference type="NCBI Taxonomy" id="33059"/>
    <lineage>
        <taxon>Bacteria</taxon>
        <taxon>Pseudomonadati</taxon>
        <taxon>Pseudomonadota</taxon>
        <taxon>Acidithiobacillia</taxon>
        <taxon>Acidithiobacillales</taxon>
        <taxon>Acidithiobacillaceae</taxon>
        <taxon>Acidithiobacillus</taxon>
    </lineage>
</organism>
<protein>
    <recommendedName>
        <fullName evidence="7">Adenine-specific DNA methyltransferase</fullName>
    </recommendedName>
</protein>
<reference evidence="5 6" key="1">
    <citation type="submission" date="2016-06" db="EMBL/GenBank/DDBJ databases">
        <title>Gene turnover analysis identifies the evolutionary adaptation of the extremophile Acidithiobacillus caldus.</title>
        <authorList>
            <person name="Zhang X."/>
        </authorList>
    </citation>
    <scope>NUCLEOTIDE SEQUENCE [LARGE SCALE GENOMIC DNA]</scope>
    <source>
        <strain evidence="5 6">S1</strain>
    </source>
</reference>
<dbReference type="PANTHER" id="PTHR12829">
    <property type="entry name" value="N6-ADENOSINE-METHYLTRANSFERASE"/>
    <property type="match status" value="1"/>
</dbReference>
<dbReference type="SUPFAM" id="SSF53335">
    <property type="entry name" value="S-adenosyl-L-methionine-dependent methyltransferases"/>
    <property type="match status" value="1"/>
</dbReference>
<dbReference type="EMBL" id="LZYH01000857">
    <property type="protein sequence ID" value="OFC49813.1"/>
    <property type="molecule type" value="Genomic_DNA"/>
</dbReference>
<evidence type="ECO:0000256" key="4">
    <source>
        <dbReference type="PROSITE-ProRule" id="PRU00489"/>
    </source>
</evidence>
<dbReference type="Gene3D" id="3.40.50.150">
    <property type="entry name" value="Vaccinia Virus protein VP39"/>
    <property type="match status" value="1"/>
</dbReference>
<evidence type="ECO:0000313" key="6">
    <source>
        <dbReference type="Proteomes" id="UP000175707"/>
    </source>
</evidence>
<dbReference type="Pfam" id="PF05063">
    <property type="entry name" value="MT-A70"/>
    <property type="match status" value="1"/>
</dbReference>
<dbReference type="Proteomes" id="UP000175707">
    <property type="component" value="Unassembled WGS sequence"/>
</dbReference>
<dbReference type="InterPro" id="IPR002052">
    <property type="entry name" value="DNA_methylase_N6_adenine_CS"/>
</dbReference>
<evidence type="ECO:0000256" key="2">
    <source>
        <dbReference type="ARBA" id="ARBA00022679"/>
    </source>
</evidence>
<keyword evidence="1" id="KW-0489">Methyltransferase</keyword>
<dbReference type="AlphaFoldDB" id="A0A1E7YTD4"/>
<evidence type="ECO:0000313" key="5">
    <source>
        <dbReference type="EMBL" id="OFC49813.1"/>
    </source>
</evidence>
<sequence>MKQGHRFPVIYADPPWRYGNQATRGATDNHYVTMSLDDIVQMPVRDLVTDDAWLFLWVTHNFLFDSQKVLEGWGFQYKSQIIWNKRDPNSMRPSRMGMGNYARMCHEILIIAAKGKPQGFTRRDVRSVVDAPLSRHSAKPDIFRQIIESVTVGLEPRLELFGRRTAPGWTVFGNQVERDLLDVVGFSAG</sequence>
<accession>A0A1E7YTD4</accession>
<dbReference type="InterPro" id="IPR007757">
    <property type="entry name" value="MT-A70-like"/>
</dbReference>
<gene>
    <name evidence="5" type="ORF">BAE30_13095</name>
</gene>
<evidence type="ECO:0000256" key="3">
    <source>
        <dbReference type="ARBA" id="ARBA00022691"/>
    </source>
</evidence>
<dbReference type="GO" id="GO:0003676">
    <property type="term" value="F:nucleic acid binding"/>
    <property type="evidence" value="ECO:0007669"/>
    <property type="project" value="InterPro"/>
</dbReference>
<dbReference type="GO" id="GO:0008168">
    <property type="term" value="F:methyltransferase activity"/>
    <property type="evidence" value="ECO:0007669"/>
    <property type="project" value="UniProtKB-KW"/>
</dbReference>
<comment type="caution">
    <text evidence="5">The sequence shown here is derived from an EMBL/GenBank/DDBJ whole genome shotgun (WGS) entry which is preliminary data.</text>
</comment>
<dbReference type="InterPro" id="IPR029063">
    <property type="entry name" value="SAM-dependent_MTases_sf"/>
</dbReference>